<comment type="similarity">
    <text evidence="2">Belongs to the glutamyl-tRNA reductase family.</text>
</comment>
<evidence type="ECO:0000256" key="1">
    <source>
        <dbReference type="ARBA" id="ARBA00005059"/>
    </source>
</evidence>
<comment type="caution">
    <text evidence="9">The sequence shown here is derived from an EMBL/GenBank/DDBJ whole genome shotgun (WGS) entry which is preliminary data.</text>
</comment>
<reference evidence="9 10" key="1">
    <citation type="submission" date="2024-02" db="EMBL/GenBank/DDBJ databases">
        <authorList>
            <person name="Chen Y."/>
            <person name="Shah S."/>
            <person name="Dougan E. K."/>
            <person name="Thang M."/>
            <person name="Chan C."/>
        </authorList>
    </citation>
    <scope>NUCLEOTIDE SEQUENCE [LARGE SCALE GENOMIC DNA]</scope>
</reference>
<proteinExistence type="inferred from homology"/>
<organism evidence="9 10">
    <name type="scientific">Durusdinium trenchii</name>
    <dbReference type="NCBI Taxonomy" id="1381693"/>
    <lineage>
        <taxon>Eukaryota</taxon>
        <taxon>Sar</taxon>
        <taxon>Alveolata</taxon>
        <taxon>Dinophyceae</taxon>
        <taxon>Suessiales</taxon>
        <taxon>Symbiodiniaceae</taxon>
        <taxon>Durusdinium</taxon>
    </lineage>
</organism>
<gene>
    <name evidence="9" type="ORF">SCF082_LOCUS1887</name>
</gene>
<dbReference type="EC" id="1.2.1.70" evidence="3"/>
<dbReference type="Pfam" id="PF01488">
    <property type="entry name" value="Shikimate_DH"/>
    <property type="match status" value="1"/>
</dbReference>
<evidence type="ECO:0000259" key="8">
    <source>
        <dbReference type="Pfam" id="PF01488"/>
    </source>
</evidence>
<feature type="signal peptide" evidence="6">
    <location>
        <begin position="1"/>
        <end position="21"/>
    </location>
</feature>
<dbReference type="InterPro" id="IPR036291">
    <property type="entry name" value="NAD(P)-bd_dom_sf"/>
</dbReference>
<dbReference type="NCBIfam" id="TIGR01035">
    <property type="entry name" value="hemA"/>
    <property type="match status" value="1"/>
</dbReference>
<accession>A0ABP0HIL1</accession>
<feature type="compositionally biased region" description="Basic and acidic residues" evidence="5">
    <location>
        <begin position="378"/>
        <end position="394"/>
    </location>
</feature>
<dbReference type="SUPFAM" id="SSF51735">
    <property type="entry name" value="NAD(P)-binding Rossmann-fold domains"/>
    <property type="match status" value="1"/>
</dbReference>
<dbReference type="InterPro" id="IPR036453">
    <property type="entry name" value="GluRdtase_dimer_dom_sf"/>
</dbReference>
<dbReference type="InterPro" id="IPR006151">
    <property type="entry name" value="Shikm_DH/Glu-tRNA_Rdtase"/>
</dbReference>
<evidence type="ECO:0000256" key="5">
    <source>
        <dbReference type="SAM" id="MobiDB-lite"/>
    </source>
</evidence>
<name>A0ABP0HIL1_9DINO</name>
<evidence type="ECO:0000259" key="7">
    <source>
        <dbReference type="Pfam" id="PF00745"/>
    </source>
</evidence>
<dbReference type="InterPro" id="IPR000343">
    <property type="entry name" value="4pyrrol_synth_GluRdtase"/>
</dbReference>
<feature type="domain" description="Quinate/shikimate 5-dehydrogenase/glutamyl-tRNA reductase" evidence="8">
    <location>
        <begin position="710"/>
        <end position="839"/>
    </location>
</feature>
<evidence type="ECO:0000256" key="6">
    <source>
        <dbReference type="SAM" id="SignalP"/>
    </source>
</evidence>
<evidence type="ECO:0000256" key="3">
    <source>
        <dbReference type="ARBA" id="ARBA00012970"/>
    </source>
</evidence>
<keyword evidence="6" id="KW-0732">Signal</keyword>
<evidence type="ECO:0000313" key="10">
    <source>
        <dbReference type="Proteomes" id="UP001642464"/>
    </source>
</evidence>
<feature type="domain" description="Tetrapyrrole biosynthesis glutamyl-tRNA reductase dimerisation" evidence="7">
    <location>
        <begin position="853"/>
        <end position="948"/>
    </location>
</feature>
<feature type="chain" id="PRO_5046138113" description="glutamyl-tRNA reductase" evidence="6">
    <location>
        <begin position="22"/>
        <end position="966"/>
    </location>
</feature>
<comment type="pathway">
    <text evidence="1">Porphyrin-containing compound metabolism; protoporphyrin-IX biosynthesis; 5-aminolevulinate from L-glutamyl-tRNA(Glu): step 1/2.</text>
</comment>
<evidence type="ECO:0000256" key="2">
    <source>
        <dbReference type="ARBA" id="ARBA00005916"/>
    </source>
</evidence>
<dbReference type="Gene3D" id="3.40.50.720">
    <property type="entry name" value="NAD(P)-binding Rossmann-like Domain"/>
    <property type="match status" value="1"/>
</dbReference>
<evidence type="ECO:0000313" key="9">
    <source>
        <dbReference type="EMBL" id="CAK8989618.1"/>
    </source>
</evidence>
<dbReference type="SUPFAM" id="SSF69075">
    <property type="entry name" value="Glutamyl tRNA-reductase dimerization domain"/>
    <property type="match status" value="1"/>
</dbReference>
<dbReference type="HAMAP" id="MF_00087">
    <property type="entry name" value="Glu_tRNA_reductase"/>
    <property type="match status" value="1"/>
</dbReference>
<protein>
    <recommendedName>
        <fullName evidence="3">glutamyl-tRNA reductase</fullName>
        <ecNumber evidence="3">1.2.1.70</ecNumber>
    </recommendedName>
</protein>
<dbReference type="EMBL" id="CAXAMM010000925">
    <property type="protein sequence ID" value="CAK8989618.1"/>
    <property type="molecule type" value="Genomic_DNA"/>
</dbReference>
<dbReference type="PANTHER" id="PTHR43120:SF1">
    <property type="entry name" value="GLUTAMYL-TRNA REDUCTASE 1, CHLOROPLASTIC"/>
    <property type="match status" value="1"/>
</dbReference>
<sequence>MCFRDQLLCYLVAHLCSLVDGALNVEQILEEAVLSLRERVYIADGLVYKASTAACDSVADGPHCTQSFSAVTDGIFSSRLLSSSDGGEMLDEYFLGASLKTAKASKAPSREPSSPKQRGRSAILGFRGMQPWQQHFPTSFAGTRRLGGGIPFQVHWEGPWDLVENPSFENDAVKRGRFVAQLQGSVGRIRFGRPVSLQSVDLCRTSCGATSTSKPPTPLLVKGRHAGNEVFSEVVPNWDLRTFVNGVAFFALTSTDVVDEVVFMMAECILLGAIQLSFSSNLMRKPEHLDADPQQREVPLYLTMREGWHATGWEEIEFRIPSVVHDLPIWNLNEVASQRLSIRPGVFDLPAQSTLDSPLPGLGDFAASQEKEEEEELLREASEASEASESREKISVGPEPIVMPPEFEEILDTGSPLQDILDSAMAYQRNASALLTIVDQLELDPELMLGLERKSVNTELFLLLEVLLEALEGTRSASVAQTPSEMTDFLWRQLGPDNLDSLFLRYQSWRYHDALSRRDGTKEQTIGLVNLDIQQLTNILVELVHTAEGLLVFRSPEEAKILSTLIPSFINGEHVDVLVEARQLEDGSPSNEVRVTIRNADGVELGSQHTQVQLLGNADEIRRALLADAQILSQVKACHEHCIAKGGEEEEESVAGAGGKIVAKMLNAGIRIGKLVRTRTKIGKGSVSVSSAAVELMMSRSMQDLRKPASKVHVGIIGAGKMSRLLLLALFSKHPDIRVTLVNRSVEKAETVLQDDLVKARGGQNATVAPMDDMFDVMKQCDVVFTATGSEVPIIHPENVEGQERPLMLVDISVPLNVAPGCEDVENVFSYSVDDLQKVVQANAQKRLAEVEKAKKIISTEVGKFKVWQASQGAVPYLAALQAMAENIRKTETENLSHKLKGLDEREREAVDKLTRHIVDQIFRPIYYSMKEDEAVEEKKDKIWALKNMPQSEFVQDYACTMLALG</sequence>
<comment type="catalytic activity">
    <reaction evidence="4">
        <text>(S)-4-amino-5-oxopentanoate + tRNA(Glu) + NADP(+) = L-glutamyl-tRNA(Glu) + NADPH + H(+)</text>
        <dbReference type="Rhea" id="RHEA:12344"/>
        <dbReference type="Rhea" id="RHEA-COMP:9663"/>
        <dbReference type="Rhea" id="RHEA-COMP:9680"/>
        <dbReference type="ChEBI" id="CHEBI:15378"/>
        <dbReference type="ChEBI" id="CHEBI:57501"/>
        <dbReference type="ChEBI" id="CHEBI:57783"/>
        <dbReference type="ChEBI" id="CHEBI:58349"/>
        <dbReference type="ChEBI" id="CHEBI:78442"/>
        <dbReference type="ChEBI" id="CHEBI:78520"/>
        <dbReference type="EC" id="1.2.1.70"/>
    </reaction>
</comment>
<evidence type="ECO:0000256" key="4">
    <source>
        <dbReference type="ARBA" id="ARBA00047464"/>
    </source>
</evidence>
<feature type="region of interest" description="Disordered" evidence="5">
    <location>
        <begin position="377"/>
        <end position="399"/>
    </location>
</feature>
<dbReference type="PANTHER" id="PTHR43120">
    <property type="entry name" value="GLUTAMYL-TRNA REDUCTASE 1, CHLOROPLASTIC"/>
    <property type="match status" value="1"/>
</dbReference>
<dbReference type="InterPro" id="IPR015896">
    <property type="entry name" value="4pyrrol_synth_GluRdtase_dimer"/>
</dbReference>
<dbReference type="Proteomes" id="UP001642464">
    <property type="component" value="Unassembled WGS sequence"/>
</dbReference>
<keyword evidence="10" id="KW-1185">Reference proteome</keyword>
<dbReference type="Pfam" id="PF00745">
    <property type="entry name" value="GlutR_dimer"/>
    <property type="match status" value="1"/>
</dbReference>